<evidence type="ECO:0000256" key="2">
    <source>
        <dbReference type="ARBA" id="ARBA00023145"/>
    </source>
</evidence>
<dbReference type="AlphaFoldDB" id="A0A7S3N558"/>
<keyword evidence="2" id="KW-0865">Zymogen</keyword>
<dbReference type="GO" id="GO:0008234">
    <property type="term" value="F:cysteine-type peptidase activity"/>
    <property type="evidence" value="ECO:0007669"/>
    <property type="project" value="InterPro"/>
</dbReference>
<dbReference type="InterPro" id="IPR013201">
    <property type="entry name" value="Prot_inhib_I29"/>
</dbReference>
<dbReference type="PANTHER" id="PTHR12411">
    <property type="entry name" value="CYSTEINE PROTEASE FAMILY C1-RELATED"/>
    <property type="match status" value="1"/>
</dbReference>
<evidence type="ECO:0000256" key="3">
    <source>
        <dbReference type="ARBA" id="ARBA00023157"/>
    </source>
</evidence>
<dbReference type="InterPro" id="IPR000668">
    <property type="entry name" value="Peptidase_C1A_C"/>
</dbReference>
<protein>
    <recommendedName>
        <fullName evidence="4">Cathepsin propeptide inhibitor domain-containing protein</fullName>
    </recommendedName>
</protein>
<comment type="similarity">
    <text evidence="1">Belongs to the peptidase C1 family.</text>
</comment>
<evidence type="ECO:0000313" key="5">
    <source>
        <dbReference type="EMBL" id="CAE0347058.1"/>
    </source>
</evidence>
<dbReference type="SMART" id="SM00848">
    <property type="entry name" value="Inhibitor_I29"/>
    <property type="match status" value="1"/>
</dbReference>
<keyword evidence="3" id="KW-1015">Disulfide bond</keyword>
<dbReference type="Gene3D" id="1.10.287.2250">
    <property type="match status" value="1"/>
</dbReference>
<gene>
    <name evidence="5" type="ORF">EHAR0213_LOCUS5968</name>
</gene>
<accession>A0A7S3N558</accession>
<dbReference type="PROSITE" id="PS00139">
    <property type="entry name" value="THIOL_PROTEASE_CYS"/>
    <property type="match status" value="1"/>
</dbReference>
<dbReference type="GO" id="GO:0006508">
    <property type="term" value="P:proteolysis"/>
    <property type="evidence" value="ECO:0007669"/>
    <property type="project" value="InterPro"/>
</dbReference>
<dbReference type="InterPro" id="IPR000169">
    <property type="entry name" value="Pept_cys_AS"/>
</dbReference>
<dbReference type="EMBL" id="HBII01014100">
    <property type="protein sequence ID" value="CAE0347058.1"/>
    <property type="molecule type" value="Transcribed_RNA"/>
</dbReference>
<feature type="domain" description="Cathepsin propeptide inhibitor" evidence="4">
    <location>
        <begin position="1"/>
        <end position="53"/>
    </location>
</feature>
<sequence length="125" mass="14127">METHSKAYSSHEEYLYRFKIFRDNLNMINNHNLSGKSYTMGVNQFADLTNEEFRAKYLSTYTKPVNTLEAEGNYEYPSSINWVQKGAVTGVKDQGQCGSCWSFSTTGALEGAYFLANGKLVSFSE</sequence>
<dbReference type="SUPFAM" id="SSF54001">
    <property type="entry name" value="Cysteine proteinases"/>
    <property type="match status" value="1"/>
</dbReference>
<dbReference type="InterPro" id="IPR038765">
    <property type="entry name" value="Papain-like_cys_pep_sf"/>
</dbReference>
<dbReference type="InterPro" id="IPR013128">
    <property type="entry name" value="Peptidase_C1A"/>
</dbReference>
<organism evidence="5">
    <name type="scientific">Euplotes harpa</name>
    <dbReference type="NCBI Taxonomy" id="151035"/>
    <lineage>
        <taxon>Eukaryota</taxon>
        <taxon>Sar</taxon>
        <taxon>Alveolata</taxon>
        <taxon>Ciliophora</taxon>
        <taxon>Intramacronucleata</taxon>
        <taxon>Spirotrichea</taxon>
        <taxon>Hypotrichia</taxon>
        <taxon>Euplotida</taxon>
        <taxon>Euplotidae</taxon>
        <taxon>Euplotes</taxon>
    </lineage>
</organism>
<evidence type="ECO:0000256" key="1">
    <source>
        <dbReference type="ARBA" id="ARBA00008455"/>
    </source>
</evidence>
<dbReference type="Pfam" id="PF08246">
    <property type="entry name" value="Inhibitor_I29"/>
    <property type="match status" value="1"/>
</dbReference>
<proteinExistence type="inferred from homology"/>
<reference evidence="5" key="1">
    <citation type="submission" date="2021-01" db="EMBL/GenBank/DDBJ databases">
        <authorList>
            <person name="Corre E."/>
            <person name="Pelletier E."/>
            <person name="Niang G."/>
            <person name="Scheremetjew M."/>
            <person name="Finn R."/>
            <person name="Kale V."/>
            <person name="Holt S."/>
            <person name="Cochrane G."/>
            <person name="Meng A."/>
            <person name="Brown T."/>
            <person name="Cohen L."/>
        </authorList>
    </citation>
    <scope>NUCLEOTIDE SEQUENCE</scope>
    <source>
        <strain evidence="5">FSP1.4</strain>
    </source>
</reference>
<evidence type="ECO:0000259" key="4">
    <source>
        <dbReference type="SMART" id="SM00848"/>
    </source>
</evidence>
<dbReference type="Gene3D" id="3.90.70.10">
    <property type="entry name" value="Cysteine proteinases"/>
    <property type="match status" value="1"/>
</dbReference>
<name>A0A7S3N558_9SPIT</name>
<dbReference type="Pfam" id="PF00112">
    <property type="entry name" value="Peptidase_C1"/>
    <property type="match status" value="1"/>
</dbReference>